<sequence>MEKRFLKGLLILNLLILLPILYRKPPIRDWIIVFVYNGITNGIVDMILTSHKVIRYPVRFLPKKFRIHILFDFLIYPTFTVFYNQLTKRDKPFAVFYKLILFTIPFYFIELWAERKTKLIEWKKGWRWYYSFLSIILKSLLTRLVIETLRKLNFLTK</sequence>
<evidence type="ECO:0000313" key="3">
    <source>
        <dbReference type="Proteomes" id="UP001465426"/>
    </source>
</evidence>
<dbReference type="EMBL" id="JBBMFN010000007">
    <property type="protein sequence ID" value="MEQ2465034.1"/>
    <property type="molecule type" value="Genomic_DNA"/>
</dbReference>
<gene>
    <name evidence="2" type="ORF">WMO63_05030</name>
</gene>
<feature type="transmembrane region" description="Helical" evidence="1">
    <location>
        <begin position="65"/>
        <end position="83"/>
    </location>
</feature>
<evidence type="ECO:0000256" key="1">
    <source>
        <dbReference type="SAM" id="Phobius"/>
    </source>
</evidence>
<reference evidence="2 3" key="1">
    <citation type="submission" date="2024-03" db="EMBL/GenBank/DDBJ databases">
        <title>Human intestinal bacterial collection.</title>
        <authorList>
            <person name="Pauvert C."/>
            <person name="Hitch T.C.A."/>
            <person name="Clavel T."/>
        </authorList>
    </citation>
    <scope>NUCLEOTIDE SEQUENCE [LARGE SCALE GENOMIC DNA]</scope>
    <source>
        <strain evidence="2 3">CLA-SR-H024</strain>
    </source>
</reference>
<dbReference type="InterPro" id="IPR048147">
    <property type="entry name" value="CBO0543-like"/>
</dbReference>
<evidence type="ECO:0000313" key="2">
    <source>
        <dbReference type="EMBL" id="MEQ2465034.1"/>
    </source>
</evidence>
<feature type="transmembrane region" description="Helical" evidence="1">
    <location>
        <begin position="125"/>
        <end position="146"/>
    </location>
</feature>
<keyword evidence="1" id="KW-1133">Transmembrane helix</keyword>
<feature type="transmembrane region" description="Helical" evidence="1">
    <location>
        <begin position="33"/>
        <end position="53"/>
    </location>
</feature>
<protein>
    <submittedName>
        <fullName evidence="2">CBO0543 family protein</fullName>
    </submittedName>
</protein>
<organism evidence="2 3">
    <name type="scientific">Niallia hominis</name>
    <dbReference type="NCBI Taxonomy" id="3133173"/>
    <lineage>
        <taxon>Bacteria</taxon>
        <taxon>Bacillati</taxon>
        <taxon>Bacillota</taxon>
        <taxon>Bacilli</taxon>
        <taxon>Bacillales</taxon>
        <taxon>Bacillaceae</taxon>
        <taxon>Niallia</taxon>
    </lineage>
</organism>
<name>A0ABV1EZC1_9BACI</name>
<comment type="caution">
    <text evidence="2">The sequence shown here is derived from an EMBL/GenBank/DDBJ whole genome shotgun (WGS) entry which is preliminary data.</text>
</comment>
<dbReference type="Proteomes" id="UP001465426">
    <property type="component" value="Unassembled WGS sequence"/>
</dbReference>
<proteinExistence type="predicted"/>
<feature type="transmembrane region" description="Helical" evidence="1">
    <location>
        <begin position="95"/>
        <end position="113"/>
    </location>
</feature>
<accession>A0ABV1EZC1</accession>
<keyword evidence="3" id="KW-1185">Reference proteome</keyword>
<dbReference type="NCBIfam" id="NF041644">
    <property type="entry name" value="CBO0543_fam"/>
    <property type="match status" value="1"/>
</dbReference>
<keyword evidence="1" id="KW-0812">Transmembrane</keyword>
<keyword evidence="1" id="KW-0472">Membrane</keyword>